<evidence type="ECO:0000313" key="2">
    <source>
        <dbReference type="EMBL" id="BAY57785.1"/>
    </source>
</evidence>
<gene>
    <name evidence="2" type="ORF">NIES2135_46560</name>
</gene>
<dbReference type="Pfam" id="PF01841">
    <property type="entry name" value="Transglut_core"/>
    <property type="match status" value="1"/>
</dbReference>
<proteinExistence type="predicted"/>
<dbReference type="EMBL" id="AP018203">
    <property type="protein sequence ID" value="BAY57785.1"/>
    <property type="molecule type" value="Genomic_DNA"/>
</dbReference>
<keyword evidence="3" id="KW-1185">Reference proteome</keyword>
<dbReference type="Proteomes" id="UP000217895">
    <property type="component" value="Chromosome"/>
</dbReference>
<dbReference type="Pfam" id="PF08379">
    <property type="entry name" value="Bact_transglu_N"/>
    <property type="match status" value="1"/>
</dbReference>
<sequence length="310" mass="34937">MSVIYDLEHITTYRYQNPVTFGEHRAIFLPNMGFGGRILSYSLETNIPCEMRWMMDTLSNNVTLLTFSQPAKELIVTYRMRGEHFGIPAIADFPLDHRAEEIPVQYTPDEWNDLSSFIRPHTEDPEGHLAAWTKHFVAGDQDNTLDVLHRMMDAINQTLTYQGREVEGTQSPAETLRLKSGTCRDYAWLMIEALRRLGLACRFVSGYLYDSALDGGEVGMTGSGATHAWVQVYLPGAGWRAYDPTNRITAGYDLIRVAIARHPGQVIPLSGSWFGETGDYLNMDVHVSIRKLATLPEFDESQAIPMSTPL</sequence>
<feature type="domain" description="Transglutaminase-like" evidence="1">
    <location>
        <begin position="175"/>
        <end position="246"/>
    </location>
</feature>
<dbReference type="PANTHER" id="PTHR33490:SF1">
    <property type="entry name" value="SLL1233 PROTEIN"/>
    <property type="match status" value="1"/>
</dbReference>
<evidence type="ECO:0000313" key="3">
    <source>
        <dbReference type="Proteomes" id="UP000217895"/>
    </source>
</evidence>
<dbReference type="Gene3D" id="3.10.620.30">
    <property type="match status" value="1"/>
</dbReference>
<name>A0A1Z4JM09_LEPBY</name>
<dbReference type="InterPro" id="IPR002931">
    <property type="entry name" value="Transglutaminase-like"/>
</dbReference>
<dbReference type="InterPro" id="IPR038765">
    <property type="entry name" value="Papain-like_cys_pep_sf"/>
</dbReference>
<organism evidence="2 3">
    <name type="scientific">Leptolyngbya boryana NIES-2135</name>
    <dbReference type="NCBI Taxonomy" id="1973484"/>
    <lineage>
        <taxon>Bacteria</taxon>
        <taxon>Bacillati</taxon>
        <taxon>Cyanobacteriota</taxon>
        <taxon>Cyanophyceae</taxon>
        <taxon>Leptolyngbyales</taxon>
        <taxon>Leptolyngbyaceae</taxon>
        <taxon>Leptolyngbya group</taxon>
        <taxon>Leptolyngbya</taxon>
    </lineage>
</organism>
<accession>A0A1Z4JM09</accession>
<reference evidence="2 3" key="1">
    <citation type="submission" date="2017-06" db="EMBL/GenBank/DDBJ databases">
        <title>Genome sequencing of cyanobaciteial culture collection at National Institute for Environmental Studies (NIES).</title>
        <authorList>
            <person name="Hirose Y."/>
            <person name="Shimura Y."/>
            <person name="Fujisawa T."/>
            <person name="Nakamura Y."/>
            <person name="Kawachi M."/>
        </authorList>
    </citation>
    <scope>NUCLEOTIDE SEQUENCE [LARGE SCALE GENOMIC DNA]</scope>
    <source>
        <strain evidence="2 3">NIES-2135</strain>
    </source>
</reference>
<dbReference type="SUPFAM" id="SSF54001">
    <property type="entry name" value="Cysteine proteinases"/>
    <property type="match status" value="1"/>
</dbReference>
<dbReference type="AlphaFoldDB" id="A0A1Z4JM09"/>
<dbReference type="PANTHER" id="PTHR33490">
    <property type="entry name" value="BLR5614 PROTEIN-RELATED"/>
    <property type="match status" value="1"/>
</dbReference>
<protein>
    <submittedName>
        <fullName evidence="2">Transglutaminase domain-containing protein</fullName>
    </submittedName>
</protein>
<evidence type="ECO:0000259" key="1">
    <source>
        <dbReference type="SMART" id="SM00460"/>
    </source>
</evidence>
<dbReference type="InterPro" id="IPR013589">
    <property type="entry name" value="Bac_transglu_N"/>
</dbReference>
<dbReference type="SMART" id="SM00460">
    <property type="entry name" value="TGc"/>
    <property type="match status" value="1"/>
</dbReference>